<name>A0A398CVG5_9BACL</name>
<sequence length="93" mass="11208">MKLLLRGCRTVLSDSYRVPSLDIKRKDDLLSLLWLLTSNEKMTAERLADKMEVSVRTIYRYVEVPYIRRDVWSRAHQWDEVPYIRREVRSNAH</sequence>
<dbReference type="InterPro" id="IPR036388">
    <property type="entry name" value="WH-like_DNA-bd_sf"/>
</dbReference>
<dbReference type="Gene3D" id="1.10.10.10">
    <property type="entry name" value="Winged helix-like DNA-binding domain superfamily/Winged helix DNA-binding domain"/>
    <property type="match status" value="1"/>
</dbReference>
<dbReference type="AlphaFoldDB" id="A0A398CVG5"/>
<dbReference type="InterPro" id="IPR013196">
    <property type="entry name" value="HTH_11"/>
</dbReference>
<dbReference type="Pfam" id="PF08279">
    <property type="entry name" value="HTH_11"/>
    <property type="match status" value="1"/>
</dbReference>
<dbReference type="EMBL" id="QXJM01000039">
    <property type="protein sequence ID" value="RIE02994.1"/>
    <property type="molecule type" value="Genomic_DNA"/>
</dbReference>
<evidence type="ECO:0000313" key="2">
    <source>
        <dbReference type="EMBL" id="RIE02994.1"/>
    </source>
</evidence>
<organism evidence="2 3">
    <name type="scientific">Cohnella faecalis</name>
    <dbReference type="NCBI Taxonomy" id="2315694"/>
    <lineage>
        <taxon>Bacteria</taxon>
        <taxon>Bacillati</taxon>
        <taxon>Bacillota</taxon>
        <taxon>Bacilli</taxon>
        <taxon>Bacillales</taxon>
        <taxon>Paenibacillaceae</taxon>
        <taxon>Cohnella</taxon>
    </lineage>
</organism>
<keyword evidence="3" id="KW-1185">Reference proteome</keyword>
<feature type="domain" description="Helix-turn-helix type 11" evidence="1">
    <location>
        <begin position="30"/>
        <end position="63"/>
    </location>
</feature>
<reference evidence="2 3" key="1">
    <citation type="submission" date="2018-09" db="EMBL/GenBank/DDBJ databases">
        <title>Cohnella cavernae sp. nov., isolated from a karst cave.</title>
        <authorList>
            <person name="Zhu H."/>
        </authorList>
    </citation>
    <scope>NUCLEOTIDE SEQUENCE [LARGE SCALE GENOMIC DNA]</scope>
    <source>
        <strain evidence="2 3">K2E09-144</strain>
    </source>
</reference>
<protein>
    <submittedName>
        <fullName evidence="2">HTH domain-containing protein</fullName>
    </submittedName>
</protein>
<dbReference type="Proteomes" id="UP000266340">
    <property type="component" value="Unassembled WGS sequence"/>
</dbReference>
<comment type="caution">
    <text evidence="2">The sequence shown here is derived from an EMBL/GenBank/DDBJ whole genome shotgun (WGS) entry which is preliminary data.</text>
</comment>
<evidence type="ECO:0000259" key="1">
    <source>
        <dbReference type="Pfam" id="PF08279"/>
    </source>
</evidence>
<gene>
    <name evidence="2" type="ORF">D3H35_20545</name>
</gene>
<proteinExistence type="predicted"/>
<evidence type="ECO:0000313" key="3">
    <source>
        <dbReference type="Proteomes" id="UP000266340"/>
    </source>
</evidence>
<accession>A0A398CVG5</accession>